<dbReference type="AlphaFoldDB" id="A0AAN6UZ04"/>
<dbReference type="InterPro" id="IPR030381">
    <property type="entry name" value="G_DYNAMIN_dom"/>
</dbReference>
<dbReference type="GO" id="GO:0000266">
    <property type="term" value="P:mitochondrial fission"/>
    <property type="evidence" value="ECO:0007669"/>
    <property type="project" value="TreeGrafter"/>
</dbReference>
<dbReference type="SMART" id="SM00053">
    <property type="entry name" value="DYNc"/>
    <property type="match status" value="1"/>
</dbReference>
<feature type="region of interest" description="Disordered" evidence="3">
    <location>
        <begin position="1"/>
        <end position="20"/>
    </location>
</feature>
<dbReference type="PANTHER" id="PTHR11566:SF215">
    <property type="entry name" value="DYNAMIN GTPASE"/>
    <property type="match status" value="1"/>
</dbReference>
<evidence type="ECO:0000313" key="7">
    <source>
        <dbReference type="Proteomes" id="UP001302676"/>
    </source>
</evidence>
<dbReference type="Proteomes" id="UP001302676">
    <property type="component" value="Unassembled WGS sequence"/>
</dbReference>
<dbReference type="Pfam" id="PF00350">
    <property type="entry name" value="Dynamin_N"/>
    <property type="match status" value="1"/>
</dbReference>
<dbReference type="FunFam" id="3.40.50.300:FF:001425">
    <property type="entry name" value="Dynamin GTPase, putative"/>
    <property type="match status" value="1"/>
</dbReference>
<dbReference type="GO" id="GO:0005874">
    <property type="term" value="C:microtubule"/>
    <property type="evidence" value="ECO:0007669"/>
    <property type="project" value="TreeGrafter"/>
</dbReference>
<dbReference type="PROSITE" id="PS51718">
    <property type="entry name" value="G_DYNAMIN_2"/>
    <property type="match status" value="1"/>
</dbReference>
<comment type="caution">
    <text evidence="6">The sequence shown here is derived from an EMBL/GenBank/DDBJ whole genome shotgun (WGS) entry which is preliminary data.</text>
</comment>
<dbReference type="GO" id="GO:0006897">
    <property type="term" value="P:endocytosis"/>
    <property type="evidence" value="ECO:0007669"/>
    <property type="project" value="TreeGrafter"/>
</dbReference>
<dbReference type="RefSeq" id="XP_062634742.1">
    <property type="nucleotide sequence ID" value="XM_062784466.1"/>
</dbReference>
<dbReference type="InterPro" id="IPR000375">
    <property type="entry name" value="Dynamin_stalk"/>
</dbReference>
<proteinExistence type="predicted"/>
<dbReference type="InterPro" id="IPR022812">
    <property type="entry name" value="Dynamin"/>
</dbReference>
<dbReference type="PANTHER" id="PTHR11566">
    <property type="entry name" value="DYNAMIN"/>
    <property type="match status" value="1"/>
</dbReference>
<evidence type="ECO:0000256" key="1">
    <source>
        <dbReference type="ARBA" id="ARBA00022741"/>
    </source>
</evidence>
<dbReference type="GO" id="GO:0016020">
    <property type="term" value="C:membrane"/>
    <property type="evidence" value="ECO:0007669"/>
    <property type="project" value="TreeGrafter"/>
</dbReference>
<keyword evidence="2" id="KW-0342">GTP-binding</keyword>
<dbReference type="PROSITE" id="PS51388">
    <property type="entry name" value="GED"/>
    <property type="match status" value="1"/>
</dbReference>
<dbReference type="GO" id="GO:0048312">
    <property type="term" value="P:intracellular distribution of mitochondria"/>
    <property type="evidence" value="ECO:0007669"/>
    <property type="project" value="TreeGrafter"/>
</dbReference>
<protein>
    <submittedName>
        <fullName evidence="6">P-loop containing nucleoside triphosphate hydrolase protein</fullName>
    </submittedName>
</protein>
<keyword evidence="1" id="KW-0547">Nucleotide-binding</keyword>
<organism evidence="6 7">
    <name type="scientific">Dichotomopilus funicola</name>
    <dbReference type="NCBI Taxonomy" id="1934379"/>
    <lineage>
        <taxon>Eukaryota</taxon>
        <taxon>Fungi</taxon>
        <taxon>Dikarya</taxon>
        <taxon>Ascomycota</taxon>
        <taxon>Pezizomycotina</taxon>
        <taxon>Sordariomycetes</taxon>
        <taxon>Sordariomycetidae</taxon>
        <taxon>Sordariales</taxon>
        <taxon>Chaetomiaceae</taxon>
        <taxon>Dichotomopilus</taxon>
    </lineage>
</organism>
<reference evidence="6" key="2">
    <citation type="submission" date="2023-05" db="EMBL/GenBank/DDBJ databases">
        <authorList>
            <consortium name="Lawrence Berkeley National Laboratory"/>
            <person name="Steindorff A."/>
            <person name="Hensen N."/>
            <person name="Bonometti L."/>
            <person name="Westerberg I."/>
            <person name="Brannstrom I.O."/>
            <person name="Guillou S."/>
            <person name="Cros-Aarteil S."/>
            <person name="Calhoun S."/>
            <person name="Haridas S."/>
            <person name="Kuo A."/>
            <person name="Mondo S."/>
            <person name="Pangilinan J."/>
            <person name="Riley R."/>
            <person name="Labutti K."/>
            <person name="Andreopoulos B."/>
            <person name="Lipzen A."/>
            <person name="Chen C."/>
            <person name="Yanf M."/>
            <person name="Daum C."/>
            <person name="Ng V."/>
            <person name="Clum A."/>
            <person name="Ohm R."/>
            <person name="Martin F."/>
            <person name="Silar P."/>
            <person name="Natvig D."/>
            <person name="Lalanne C."/>
            <person name="Gautier V."/>
            <person name="Ament-Velasquez S.L."/>
            <person name="Kruys A."/>
            <person name="Hutchinson M.I."/>
            <person name="Powell A.J."/>
            <person name="Barry K."/>
            <person name="Miller A.N."/>
            <person name="Grigoriev I.V."/>
            <person name="Debuchy R."/>
            <person name="Gladieux P."/>
            <person name="Thoren M.H."/>
            <person name="Johannesson H."/>
        </authorList>
    </citation>
    <scope>NUCLEOTIDE SEQUENCE</scope>
    <source>
        <strain evidence="6">CBS 141.50</strain>
    </source>
</reference>
<dbReference type="InterPro" id="IPR001401">
    <property type="entry name" value="Dynamin_GTPase"/>
</dbReference>
<dbReference type="InterPro" id="IPR045063">
    <property type="entry name" value="Dynamin_N"/>
</dbReference>
<dbReference type="GO" id="GO:0016559">
    <property type="term" value="P:peroxisome fission"/>
    <property type="evidence" value="ECO:0007669"/>
    <property type="project" value="TreeGrafter"/>
</dbReference>
<sequence>MPKTHQGIFEEDETERPTAALSSPALLDKFDRLRDLNIGNIVSLPQLVVVGDQSSGKSSVLESLTGFHFPRAPGLCTRYVTQITCRRVDQESASISIIPSAGADAAQKEKLRGFYAETKNIAGEDFAKIFRDASAAMGIRGDGEEGKGKGDTFSDHVLKIEISGPTQTPLTVIDVPGIFRRSTPGVTTDADMALVRGMIERAIKDERTIILAVVPCNADIATQEILKLATDADPHGQRTMGVLTKPDLATEKANQQVIINLVLGKTGDNSLKLGYCIVKNRGADDSSSSLTDRDAAESRFFQADPWRQLASSNRVGITALRQRLSGMIQSITRKEFPRVREEVQRKLHDAEAKLKALGHSRGDAMSQRAYLAQIANKFQEIVTDAVEAKYDVSRHRLFEDSAMKLITRVMAANERFAEEFAAKGHKAHFENGNRIASAMFNAKYCTIEAESDEDEEKEEVLSEFPELGDILVDHGYVCPSPKDNIMDAIKEVYTSSRGPELGTFGGPLIAQSFKLQTTKWPSLVHRHASTAIILVHAFITRALSEACGPDTHTRTELWDTLLLERLQTAYSRAMDHARFLLDVECHGPPLTLNQYFSDHYDTARGARYEARIKEHATEMPQNKVQGWWLSQAVLTQVVLSKSGNVDQVCRQVHDILQSYYAVSRRRFVDQVCQYVVRYYLLDSKESPLRLFNTELVLGLTDGELESVAGEDEGTVRERERLALEVASLRSAIKILRG</sequence>
<evidence type="ECO:0000256" key="2">
    <source>
        <dbReference type="ARBA" id="ARBA00023134"/>
    </source>
</evidence>
<dbReference type="Gene3D" id="3.40.50.300">
    <property type="entry name" value="P-loop containing nucleotide triphosphate hydrolases"/>
    <property type="match status" value="1"/>
</dbReference>
<evidence type="ECO:0000256" key="3">
    <source>
        <dbReference type="SAM" id="MobiDB-lite"/>
    </source>
</evidence>
<evidence type="ECO:0000313" key="6">
    <source>
        <dbReference type="EMBL" id="KAK4141371.1"/>
    </source>
</evidence>
<evidence type="ECO:0000259" key="4">
    <source>
        <dbReference type="PROSITE" id="PS51388"/>
    </source>
</evidence>
<reference evidence="6" key="1">
    <citation type="journal article" date="2023" name="Mol. Phylogenet. Evol.">
        <title>Genome-scale phylogeny and comparative genomics of the fungal order Sordariales.</title>
        <authorList>
            <person name="Hensen N."/>
            <person name="Bonometti L."/>
            <person name="Westerberg I."/>
            <person name="Brannstrom I.O."/>
            <person name="Guillou S."/>
            <person name="Cros-Aarteil S."/>
            <person name="Calhoun S."/>
            <person name="Haridas S."/>
            <person name="Kuo A."/>
            <person name="Mondo S."/>
            <person name="Pangilinan J."/>
            <person name="Riley R."/>
            <person name="LaButti K."/>
            <person name="Andreopoulos B."/>
            <person name="Lipzen A."/>
            <person name="Chen C."/>
            <person name="Yan M."/>
            <person name="Daum C."/>
            <person name="Ng V."/>
            <person name="Clum A."/>
            <person name="Steindorff A."/>
            <person name="Ohm R.A."/>
            <person name="Martin F."/>
            <person name="Silar P."/>
            <person name="Natvig D.O."/>
            <person name="Lalanne C."/>
            <person name="Gautier V."/>
            <person name="Ament-Velasquez S.L."/>
            <person name="Kruys A."/>
            <person name="Hutchinson M.I."/>
            <person name="Powell A.J."/>
            <person name="Barry K."/>
            <person name="Miller A.N."/>
            <person name="Grigoriev I.V."/>
            <person name="Debuchy R."/>
            <person name="Gladieux P."/>
            <person name="Hiltunen Thoren M."/>
            <person name="Johannesson H."/>
        </authorList>
    </citation>
    <scope>NUCLEOTIDE SEQUENCE</scope>
    <source>
        <strain evidence="6">CBS 141.50</strain>
    </source>
</reference>
<dbReference type="InterPro" id="IPR027417">
    <property type="entry name" value="P-loop_NTPase"/>
</dbReference>
<gene>
    <name evidence="6" type="ORF">C8A04DRAFT_39108</name>
</gene>
<name>A0AAN6UZ04_9PEZI</name>
<dbReference type="PRINTS" id="PR00195">
    <property type="entry name" value="DYNAMIN"/>
</dbReference>
<dbReference type="InterPro" id="IPR020850">
    <property type="entry name" value="GED_dom"/>
</dbReference>
<dbReference type="SUPFAM" id="SSF52540">
    <property type="entry name" value="P-loop containing nucleoside triphosphate hydrolases"/>
    <property type="match status" value="1"/>
</dbReference>
<accession>A0AAN6UZ04</accession>
<feature type="domain" description="GED" evidence="4">
    <location>
        <begin position="649"/>
        <end position="737"/>
    </location>
</feature>
<dbReference type="Pfam" id="PF01031">
    <property type="entry name" value="Dynamin_M"/>
    <property type="match status" value="1"/>
</dbReference>
<dbReference type="GO" id="GO:0005525">
    <property type="term" value="F:GTP binding"/>
    <property type="evidence" value="ECO:0007669"/>
    <property type="project" value="InterPro"/>
</dbReference>
<dbReference type="GO" id="GO:0008017">
    <property type="term" value="F:microtubule binding"/>
    <property type="evidence" value="ECO:0007669"/>
    <property type="project" value="TreeGrafter"/>
</dbReference>
<dbReference type="GeneID" id="87821079"/>
<evidence type="ECO:0000259" key="5">
    <source>
        <dbReference type="PROSITE" id="PS51718"/>
    </source>
</evidence>
<dbReference type="GO" id="GO:0003924">
    <property type="term" value="F:GTPase activity"/>
    <property type="evidence" value="ECO:0007669"/>
    <property type="project" value="InterPro"/>
</dbReference>
<dbReference type="GO" id="GO:0005739">
    <property type="term" value="C:mitochondrion"/>
    <property type="evidence" value="ECO:0007669"/>
    <property type="project" value="TreeGrafter"/>
</dbReference>
<keyword evidence="7" id="KW-1185">Reference proteome</keyword>
<dbReference type="EMBL" id="MU853612">
    <property type="protein sequence ID" value="KAK4141371.1"/>
    <property type="molecule type" value="Genomic_DNA"/>
</dbReference>
<keyword evidence="6" id="KW-0378">Hydrolase</keyword>
<dbReference type="CDD" id="cd08771">
    <property type="entry name" value="DLP_1"/>
    <property type="match status" value="1"/>
</dbReference>
<feature type="domain" description="Dynamin-type G" evidence="5">
    <location>
        <begin position="41"/>
        <end position="337"/>
    </location>
</feature>